<protein>
    <recommendedName>
        <fullName evidence="4">Secreted protein</fullName>
    </recommendedName>
</protein>
<comment type="caution">
    <text evidence="2">The sequence shown here is derived from an EMBL/GenBank/DDBJ whole genome shotgun (WGS) entry which is preliminary data.</text>
</comment>
<dbReference type="Proteomes" id="UP001555826">
    <property type="component" value="Unassembled WGS sequence"/>
</dbReference>
<dbReference type="EMBL" id="JBFNQN010000012">
    <property type="protein sequence ID" value="MEW9266638.1"/>
    <property type="molecule type" value="Genomic_DNA"/>
</dbReference>
<organism evidence="2 3">
    <name type="scientific">Kineococcus endophyticus</name>
    <dbReference type="NCBI Taxonomy" id="1181883"/>
    <lineage>
        <taxon>Bacteria</taxon>
        <taxon>Bacillati</taxon>
        <taxon>Actinomycetota</taxon>
        <taxon>Actinomycetes</taxon>
        <taxon>Kineosporiales</taxon>
        <taxon>Kineosporiaceae</taxon>
        <taxon>Kineococcus</taxon>
    </lineage>
</organism>
<evidence type="ECO:0008006" key="4">
    <source>
        <dbReference type="Google" id="ProtNLM"/>
    </source>
</evidence>
<feature type="compositionally biased region" description="Gly residues" evidence="1">
    <location>
        <begin position="84"/>
        <end position="108"/>
    </location>
</feature>
<proteinExistence type="predicted"/>
<evidence type="ECO:0000313" key="2">
    <source>
        <dbReference type="EMBL" id="MEW9266638.1"/>
    </source>
</evidence>
<feature type="region of interest" description="Disordered" evidence="1">
    <location>
        <begin position="24"/>
        <end position="108"/>
    </location>
</feature>
<evidence type="ECO:0000256" key="1">
    <source>
        <dbReference type="SAM" id="MobiDB-lite"/>
    </source>
</evidence>
<dbReference type="RefSeq" id="WP_367639773.1">
    <property type="nucleotide sequence ID" value="NZ_JBFNQN010000012.1"/>
</dbReference>
<keyword evidence="3" id="KW-1185">Reference proteome</keyword>
<reference evidence="2 3" key="1">
    <citation type="submission" date="2024-07" db="EMBL/GenBank/DDBJ databases">
        <authorList>
            <person name="Thanompreechachai J."/>
            <person name="Duangmal K."/>
        </authorList>
    </citation>
    <scope>NUCLEOTIDE SEQUENCE [LARGE SCALE GENOMIC DNA]</scope>
    <source>
        <strain evidence="2 3">KCTC 19886</strain>
    </source>
</reference>
<accession>A0ABV3PAG1</accession>
<sequence length="108" mass="10762">MVTLFLSFAVIVLVCSLVGHLCSRSRPGNVKLGPKPAKRHSSDISWPGVFGGDAGGDSGGYVNLPDTHHHSGWGHSHSHSHDSGGWGWGGGDSGGFGGDSGGGGGGGD</sequence>
<gene>
    <name evidence="2" type="ORF">AB1207_17955</name>
</gene>
<name>A0ABV3PAG1_9ACTN</name>
<evidence type="ECO:0000313" key="3">
    <source>
        <dbReference type="Proteomes" id="UP001555826"/>
    </source>
</evidence>
<feature type="compositionally biased region" description="Gly residues" evidence="1">
    <location>
        <begin position="49"/>
        <end position="59"/>
    </location>
</feature>